<dbReference type="EMBL" id="ATAY01000026">
    <property type="protein sequence ID" value="EPR12495.1"/>
    <property type="molecule type" value="Genomic_DNA"/>
</dbReference>
<protein>
    <submittedName>
        <fullName evidence="1">Uncharacterized protein</fullName>
    </submittedName>
</protein>
<comment type="caution">
    <text evidence="1">The sequence shown here is derived from an EMBL/GenBank/DDBJ whole genome shotgun (WGS) entry which is preliminary data.</text>
</comment>
<accession>U4R441</accession>
<gene>
    <name evidence="1" type="ORF">L323_08050</name>
</gene>
<dbReference type="PATRIC" id="fig|1330534.3.peg.1608"/>
<dbReference type="RefSeq" id="WP_020815163.1">
    <property type="nucleotide sequence ID" value="NZ_ATAY01000026.1"/>
</dbReference>
<evidence type="ECO:0000313" key="1">
    <source>
        <dbReference type="EMBL" id="EPR12495.1"/>
    </source>
</evidence>
<dbReference type="AlphaFoldDB" id="U4R441"/>
<evidence type="ECO:0000313" key="2">
    <source>
        <dbReference type="Proteomes" id="UP000016860"/>
    </source>
</evidence>
<organism evidence="1 2">
    <name type="scientific">Ruminiclostridium papyrosolvens C7</name>
    <dbReference type="NCBI Taxonomy" id="1330534"/>
    <lineage>
        <taxon>Bacteria</taxon>
        <taxon>Bacillati</taxon>
        <taxon>Bacillota</taxon>
        <taxon>Clostridia</taxon>
        <taxon>Eubacteriales</taxon>
        <taxon>Oscillospiraceae</taxon>
        <taxon>Ruminiclostridium</taxon>
    </lineage>
</organism>
<dbReference type="STRING" id="1330534.L323_08050"/>
<dbReference type="Proteomes" id="UP000016860">
    <property type="component" value="Unassembled WGS sequence"/>
</dbReference>
<name>U4R441_9FIRM</name>
<dbReference type="OrthoDB" id="1850562at2"/>
<sequence>MNVGEMQDLIQILSIEQADNSYSWETATEIWSKAERQTTRNIYSNFGQSAKSVKFTIREYEYDLSLHNAIRWNDLHCILTDIIHTENREFIIVTAALVNPQVCTIKRDSEPGYDSLNRPVYSEPISIIFPGILAEKFNRNIQEQPMTTIETSLILIIPKAITLQEGELVTIDNTDYEVQLAHTLDEFKNEYEIISRRNV</sequence>
<proteinExistence type="predicted"/>
<reference evidence="1 2" key="1">
    <citation type="journal article" date="2013" name="Genome Announc.">
        <title>Draft Genome Sequence of the Cellulolytic Bacterium Clostridium papyrosolvens C7 (ATCC 700395).</title>
        <authorList>
            <person name="Zepeda V."/>
            <person name="Dassa B."/>
            <person name="Borovok I."/>
            <person name="Lamed R."/>
            <person name="Bayer E.A."/>
            <person name="Cate J.H."/>
        </authorList>
    </citation>
    <scope>NUCLEOTIDE SEQUENCE [LARGE SCALE GENOMIC DNA]</scope>
    <source>
        <strain evidence="1 2">C7</strain>
    </source>
</reference>